<proteinExistence type="predicted"/>
<dbReference type="AlphaFoldDB" id="A0A814E4Q6"/>
<evidence type="ECO:0000313" key="3">
    <source>
        <dbReference type="EMBL" id="CAF1292947.1"/>
    </source>
</evidence>
<dbReference type="Proteomes" id="UP000677228">
    <property type="component" value="Unassembled WGS sequence"/>
</dbReference>
<feature type="transmembrane region" description="Helical" evidence="1">
    <location>
        <begin position="36"/>
        <end position="59"/>
    </location>
</feature>
<dbReference type="PANTHER" id="PTHR33444">
    <property type="entry name" value="SI:DKEY-19B23.12-RELATED"/>
    <property type="match status" value="1"/>
</dbReference>
<dbReference type="PANTHER" id="PTHR33444:SF2">
    <property type="entry name" value="MARVEL DOMAIN-CONTAINING PROTEIN"/>
    <property type="match status" value="1"/>
</dbReference>
<feature type="transmembrane region" description="Helical" evidence="1">
    <location>
        <begin position="159"/>
        <end position="183"/>
    </location>
</feature>
<evidence type="ECO:0000313" key="2">
    <source>
        <dbReference type="EMBL" id="CAF0966019.1"/>
    </source>
</evidence>
<reference evidence="2" key="1">
    <citation type="submission" date="2021-02" db="EMBL/GenBank/DDBJ databases">
        <authorList>
            <person name="Nowell W R."/>
        </authorList>
    </citation>
    <scope>NUCLEOTIDE SEQUENCE</scope>
</reference>
<evidence type="ECO:0000313" key="4">
    <source>
        <dbReference type="EMBL" id="CAF3739584.1"/>
    </source>
</evidence>
<dbReference type="OrthoDB" id="6157510at2759"/>
<dbReference type="Proteomes" id="UP000681722">
    <property type="component" value="Unassembled WGS sequence"/>
</dbReference>
<evidence type="ECO:0000313" key="6">
    <source>
        <dbReference type="Proteomes" id="UP000663829"/>
    </source>
</evidence>
<dbReference type="Proteomes" id="UP000682733">
    <property type="component" value="Unassembled WGS sequence"/>
</dbReference>
<keyword evidence="1" id="KW-0472">Membrane</keyword>
<gene>
    <name evidence="2" type="ORF">GPM918_LOCUS11982</name>
    <name evidence="3" type="ORF">OVA965_LOCUS28180</name>
    <name evidence="4" type="ORF">SRO942_LOCUS11983</name>
    <name evidence="5" type="ORF">TMI583_LOCUS28930</name>
</gene>
<dbReference type="InterPro" id="IPR040350">
    <property type="entry name" value="TMEM272"/>
</dbReference>
<dbReference type="EMBL" id="CAJOBA010040627">
    <property type="protein sequence ID" value="CAF4097807.1"/>
    <property type="molecule type" value="Genomic_DNA"/>
</dbReference>
<comment type="caution">
    <text evidence="2">The sequence shown here is derived from an EMBL/GenBank/DDBJ whole genome shotgun (WGS) entry which is preliminary data.</text>
</comment>
<dbReference type="EMBL" id="CAJNOQ010002568">
    <property type="protein sequence ID" value="CAF0966019.1"/>
    <property type="molecule type" value="Genomic_DNA"/>
</dbReference>
<evidence type="ECO:0000313" key="5">
    <source>
        <dbReference type="EMBL" id="CAF4097807.1"/>
    </source>
</evidence>
<sequence length="194" mass="21971">MELSGSKNLEEQTPLREGNGPHRYIPAGVGVAFGSIHFLITILIASVIPILQLIIGWYYKDQCKINQNIPTYLIVSGICGLILVVLCILMALTFLCFLNNSVVMSIIASCGICMNLMATTVLSIFIFIWFIIGCVWIFSVRSKVDFYDKNSKYYCQRTLYLFAFWLLIATFIMMGISCCINCFKSRKTETQRIP</sequence>
<dbReference type="EMBL" id="CAJOBC010002568">
    <property type="protein sequence ID" value="CAF3739584.1"/>
    <property type="molecule type" value="Genomic_DNA"/>
</dbReference>
<keyword evidence="1" id="KW-0812">Transmembrane</keyword>
<feature type="transmembrane region" description="Helical" evidence="1">
    <location>
        <begin position="121"/>
        <end position="139"/>
    </location>
</feature>
<organism evidence="2 6">
    <name type="scientific">Didymodactylos carnosus</name>
    <dbReference type="NCBI Taxonomy" id="1234261"/>
    <lineage>
        <taxon>Eukaryota</taxon>
        <taxon>Metazoa</taxon>
        <taxon>Spiralia</taxon>
        <taxon>Gnathifera</taxon>
        <taxon>Rotifera</taxon>
        <taxon>Eurotatoria</taxon>
        <taxon>Bdelloidea</taxon>
        <taxon>Philodinida</taxon>
        <taxon>Philodinidae</taxon>
        <taxon>Didymodactylos</taxon>
    </lineage>
</organism>
<dbReference type="EMBL" id="CAJNOK010019054">
    <property type="protein sequence ID" value="CAF1292947.1"/>
    <property type="molecule type" value="Genomic_DNA"/>
</dbReference>
<protein>
    <submittedName>
        <fullName evidence="2">Uncharacterized protein</fullName>
    </submittedName>
</protein>
<feature type="transmembrane region" description="Helical" evidence="1">
    <location>
        <begin position="71"/>
        <end position="91"/>
    </location>
</feature>
<dbReference type="Proteomes" id="UP000663829">
    <property type="component" value="Unassembled WGS sequence"/>
</dbReference>
<accession>A0A814E4Q6</accession>
<keyword evidence="1" id="KW-1133">Transmembrane helix</keyword>
<evidence type="ECO:0000256" key="1">
    <source>
        <dbReference type="SAM" id="Phobius"/>
    </source>
</evidence>
<keyword evidence="6" id="KW-1185">Reference proteome</keyword>
<name>A0A814E4Q6_9BILA</name>